<organism evidence="10 11">
    <name type="scientific">Malassezia restricta (strain ATCC 96810 / NBRC 103918 / CBS 7877)</name>
    <name type="common">Seborrheic dermatitis infection agent</name>
    <dbReference type="NCBI Taxonomy" id="425264"/>
    <lineage>
        <taxon>Eukaryota</taxon>
        <taxon>Fungi</taxon>
        <taxon>Dikarya</taxon>
        <taxon>Basidiomycota</taxon>
        <taxon>Ustilaginomycotina</taxon>
        <taxon>Malasseziomycetes</taxon>
        <taxon>Malasseziales</taxon>
        <taxon>Malasseziaceae</taxon>
        <taxon>Malassezia</taxon>
    </lineage>
</organism>
<dbReference type="GO" id="GO:0006629">
    <property type="term" value="P:lipid metabolic process"/>
    <property type="evidence" value="ECO:0007669"/>
    <property type="project" value="InterPro"/>
</dbReference>
<proteinExistence type="inferred from homology"/>
<sequence>MSGSMLTWLSQPGLPVPPAYNPAHLFVAHLPRVLEVLPQLRTSHNVFATIAQPLGASVYTFPLPAIALEDIADEFGRLIADTFVITLLLIALYRLTAARATPVRRTVTLALSTLLLLWPTFLDRGRSCMISYVRAAVAFRASLMTWDMFIMRTRAEVESWSFRLVYSHLWLLPVETVDLEYRAAHGIRSTPRLTCLYKLGIALVRSVFSFALAPVFPPAQMLGQQSWFSYRINLLLMNLALYFMLSSGGALSLNAFGLVFGVEQLPMFENPFFTTSIRTFWSRWNRAIASVLHRVIFQGKNTNVRQAPEKKHEHKSPPRLDKRFFFHSLQAIMTFLVSGLLHEYLLHFSPPPRLHGSQTLFFVLNGFMTVASTYVSKFHPALVQRTPVVIRYMLLMSFFLIFAPLFFIPIQANNMLAEGQCLLHHLLFPRNETPTQGTFLYYP</sequence>
<feature type="transmembrane region" description="Helical" evidence="8">
    <location>
        <begin position="236"/>
        <end position="262"/>
    </location>
</feature>
<dbReference type="GO" id="GO:0016020">
    <property type="term" value="C:membrane"/>
    <property type="evidence" value="ECO:0007669"/>
    <property type="project" value="UniProtKB-SubCell"/>
</dbReference>
<dbReference type="OrthoDB" id="1077582at2759"/>
<evidence type="ECO:0000256" key="5">
    <source>
        <dbReference type="ARBA" id="ARBA00022692"/>
    </source>
</evidence>
<keyword evidence="5 8" id="KW-0812">Transmembrane</keyword>
<dbReference type="VEuPathDB" id="FungiDB:DNF11_3886"/>
<feature type="transmembrane region" description="Helical" evidence="8">
    <location>
        <begin position="78"/>
        <end position="97"/>
    </location>
</feature>
<evidence type="ECO:0000256" key="3">
    <source>
        <dbReference type="ARBA" id="ARBA00007282"/>
    </source>
</evidence>
<comment type="pathway">
    <text evidence="2">Secondary metabolite biosynthesis.</text>
</comment>
<feature type="transmembrane region" description="Helical" evidence="8">
    <location>
        <begin position="324"/>
        <end position="346"/>
    </location>
</feature>
<evidence type="ECO:0000256" key="7">
    <source>
        <dbReference type="ARBA" id="ARBA00023136"/>
    </source>
</evidence>
<evidence type="ECO:0000256" key="6">
    <source>
        <dbReference type="ARBA" id="ARBA00022989"/>
    </source>
</evidence>
<dbReference type="InterPro" id="IPR032805">
    <property type="entry name" value="Wax_synthase_dom"/>
</dbReference>
<accession>A0A3G2SAC3</accession>
<keyword evidence="4 10" id="KW-0808">Transferase</keyword>
<protein>
    <submittedName>
        <fullName evidence="10">Putative long-chain-alcohol O-fatty-acyltransferase 6</fullName>
        <ecNumber evidence="10">2.3.1.75</ecNumber>
    </submittedName>
</protein>
<comment type="subcellular location">
    <subcellularLocation>
        <location evidence="1">Membrane</location>
        <topology evidence="1">Multi-pass membrane protein</topology>
    </subcellularLocation>
</comment>
<evidence type="ECO:0000256" key="8">
    <source>
        <dbReference type="SAM" id="Phobius"/>
    </source>
</evidence>
<keyword evidence="7 8" id="KW-0472">Membrane</keyword>
<dbReference type="GO" id="GO:0047196">
    <property type="term" value="F:long-chain-alcohol O-fatty-acyltransferase activity"/>
    <property type="evidence" value="ECO:0007669"/>
    <property type="project" value="UniProtKB-EC"/>
</dbReference>
<name>A0A3G2SAC3_MALR7</name>
<dbReference type="EC" id="2.3.1.75" evidence="10"/>
<evidence type="ECO:0000313" key="10">
    <source>
        <dbReference type="EMBL" id="AYO44836.1"/>
    </source>
</evidence>
<feature type="transmembrane region" description="Helical" evidence="8">
    <location>
        <begin position="195"/>
        <end position="216"/>
    </location>
</feature>
<keyword evidence="6 8" id="KW-1133">Transmembrane helix</keyword>
<dbReference type="Proteomes" id="UP000269793">
    <property type="component" value="Chromosome VIII"/>
</dbReference>
<feature type="transmembrane region" description="Helical" evidence="8">
    <location>
        <begin position="358"/>
        <end position="376"/>
    </location>
</feature>
<keyword evidence="11" id="KW-1185">Reference proteome</keyword>
<evidence type="ECO:0000256" key="4">
    <source>
        <dbReference type="ARBA" id="ARBA00022679"/>
    </source>
</evidence>
<dbReference type="EMBL" id="CP033155">
    <property type="protein sequence ID" value="AYO44836.1"/>
    <property type="molecule type" value="Genomic_DNA"/>
</dbReference>
<evidence type="ECO:0000259" key="9">
    <source>
        <dbReference type="Pfam" id="PF13813"/>
    </source>
</evidence>
<evidence type="ECO:0000256" key="1">
    <source>
        <dbReference type="ARBA" id="ARBA00004141"/>
    </source>
</evidence>
<dbReference type="Pfam" id="PF13813">
    <property type="entry name" value="MBOAT_2"/>
    <property type="match status" value="1"/>
</dbReference>
<gene>
    <name evidence="10" type="primary">AT6</name>
    <name evidence="10" type="ORF">DNF11_3886</name>
</gene>
<feature type="transmembrane region" description="Helical" evidence="8">
    <location>
        <begin position="388"/>
        <end position="408"/>
    </location>
</feature>
<comment type="similarity">
    <text evidence="3">Belongs to the wax synthase family.</text>
</comment>
<dbReference type="InterPro" id="IPR044851">
    <property type="entry name" value="Wax_synthase"/>
</dbReference>
<reference evidence="10 11" key="1">
    <citation type="submission" date="2018-10" db="EMBL/GenBank/DDBJ databases">
        <title>Complete genome sequence of Malassezia restricta CBS 7877.</title>
        <authorList>
            <person name="Morand S.C."/>
            <person name="Bertignac M."/>
            <person name="Iltis A."/>
            <person name="Kolder I."/>
            <person name="Pirovano W."/>
            <person name="Jourdain R."/>
            <person name="Clavaud C."/>
        </authorList>
    </citation>
    <scope>NUCLEOTIDE SEQUENCE [LARGE SCALE GENOMIC DNA]</scope>
    <source>
        <strain evidence="10 11">CBS 7877</strain>
    </source>
</reference>
<evidence type="ECO:0000256" key="2">
    <source>
        <dbReference type="ARBA" id="ARBA00005179"/>
    </source>
</evidence>
<dbReference type="PANTHER" id="PTHR31595">
    <property type="entry name" value="LONG-CHAIN-ALCOHOL O-FATTY-ACYLTRANSFERASE 3-RELATED"/>
    <property type="match status" value="1"/>
</dbReference>
<feature type="domain" description="Wax synthase" evidence="9">
    <location>
        <begin position="266"/>
        <end position="364"/>
    </location>
</feature>
<keyword evidence="10" id="KW-0012">Acyltransferase</keyword>
<dbReference type="AlphaFoldDB" id="A0A3G2SAC3"/>
<evidence type="ECO:0000313" key="11">
    <source>
        <dbReference type="Proteomes" id="UP000269793"/>
    </source>
</evidence>
<dbReference type="PANTHER" id="PTHR31595:SF57">
    <property type="entry name" value="OS04G0481900 PROTEIN"/>
    <property type="match status" value="1"/>
</dbReference>